<accession>A0A5B6TL69</accession>
<feature type="transmembrane region" description="Helical" evidence="1">
    <location>
        <begin position="7"/>
        <end position="25"/>
    </location>
</feature>
<keyword evidence="1" id="KW-0472">Membrane</keyword>
<dbReference type="Proteomes" id="UP000324133">
    <property type="component" value="Unassembled WGS sequence"/>
</dbReference>
<evidence type="ECO:0000256" key="1">
    <source>
        <dbReference type="SAM" id="Phobius"/>
    </source>
</evidence>
<dbReference type="InterPro" id="IPR000917">
    <property type="entry name" value="Sulfatase_N"/>
</dbReference>
<evidence type="ECO:0000259" key="2">
    <source>
        <dbReference type="Pfam" id="PF00884"/>
    </source>
</evidence>
<reference evidence="3 4" key="1">
    <citation type="submission" date="2019-07" db="EMBL/GenBank/DDBJ databases">
        <title>Rufibacter sp. nov., isolated from lake sediment.</title>
        <authorList>
            <person name="Qu J.-H."/>
        </authorList>
    </citation>
    <scope>NUCLEOTIDE SEQUENCE [LARGE SCALE GENOMIC DNA]</scope>
    <source>
        <strain evidence="3 4">NBS58-1</strain>
    </source>
</reference>
<organism evidence="3 4">
    <name type="scientific">Rufibacter hautae</name>
    <dbReference type="NCBI Taxonomy" id="2595005"/>
    <lineage>
        <taxon>Bacteria</taxon>
        <taxon>Pseudomonadati</taxon>
        <taxon>Bacteroidota</taxon>
        <taxon>Cytophagia</taxon>
        <taxon>Cytophagales</taxon>
        <taxon>Hymenobacteraceae</taxon>
        <taxon>Rufibacter</taxon>
    </lineage>
</organism>
<keyword evidence="1" id="KW-1133">Transmembrane helix</keyword>
<dbReference type="InterPro" id="IPR017850">
    <property type="entry name" value="Alkaline_phosphatase_core_sf"/>
</dbReference>
<dbReference type="Gene3D" id="3.40.720.10">
    <property type="entry name" value="Alkaline Phosphatase, subunit A"/>
    <property type="match status" value="1"/>
</dbReference>
<gene>
    <name evidence="3" type="ORF">FOA19_05805</name>
</gene>
<protein>
    <submittedName>
        <fullName evidence="3">LTA synthase family protein</fullName>
    </submittedName>
</protein>
<feature type="domain" description="Sulfatase N-terminal" evidence="2">
    <location>
        <begin position="175"/>
        <end position="460"/>
    </location>
</feature>
<dbReference type="RefSeq" id="WP_149089816.1">
    <property type="nucleotide sequence ID" value="NZ_VKKY01000001.1"/>
</dbReference>
<dbReference type="AlphaFoldDB" id="A0A5B6TL69"/>
<feature type="transmembrane region" description="Helical" evidence="1">
    <location>
        <begin position="69"/>
        <end position="89"/>
    </location>
</feature>
<dbReference type="OrthoDB" id="681113at2"/>
<evidence type="ECO:0000313" key="4">
    <source>
        <dbReference type="Proteomes" id="UP000324133"/>
    </source>
</evidence>
<dbReference type="Pfam" id="PF00884">
    <property type="entry name" value="Sulfatase"/>
    <property type="match status" value="1"/>
</dbReference>
<dbReference type="SUPFAM" id="SSF53649">
    <property type="entry name" value="Alkaline phosphatase-like"/>
    <property type="match status" value="1"/>
</dbReference>
<name>A0A5B6TL69_9BACT</name>
<keyword evidence="1" id="KW-0812">Transmembrane</keyword>
<sequence length="542" mass="61954">MKGIKSLAWHPFLGSLFPVLFLFAYNSSYIPFSELLIPTLAVLFSSVLLLFTAKLFLPTWQKAGILVSTWWLLFFSYQAQRVQIMSWFGEASARHSYVLSVNLLLLLAIFLILRKSKSSLYPLSRILNVFAGILVIFPVSQILYFQGSHLVSKASIQPINQRKIQGLGTRPSQRPDIVYIILDGFGRPDNLQKSYNIDLEEFTKFLKAEGFLLPNQSSANYARTAASLASSLNFDYLQNLPGYHPKLTYLDLHKITEEATVLRLLRKEQYQLFGFATGFGNAELTKLATYLSPFTQPSPLREMLFSMSPLQIIEENAMLYRQYVDLKTKLFHYKEAPADKGKRHYELIQFALDNVPHYVGLENPSFVFADIFVGHPPFVFNEQGNYQKPTSKQENFIADGSDLIPSYPGGKEAYMQQYRSQLLFLNKRIMTLVERIKQQAKRPTIIILQGDHGPGANFHQEDATKSNLRERFAIFNAIYLSGKNAPPLPTDLTPVNTFRILLNQYFQTKLPLLPNRQFYSPGNEPGRFTEVTQILQKKENPL</sequence>
<proteinExistence type="predicted"/>
<feature type="transmembrane region" description="Helical" evidence="1">
    <location>
        <begin position="37"/>
        <end position="57"/>
    </location>
</feature>
<keyword evidence="4" id="KW-1185">Reference proteome</keyword>
<evidence type="ECO:0000313" key="3">
    <source>
        <dbReference type="EMBL" id="KAA3440179.1"/>
    </source>
</evidence>
<comment type="caution">
    <text evidence="3">The sequence shown here is derived from an EMBL/GenBank/DDBJ whole genome shotgun (WGS) entry which is preliminary data.</text>
</comment>
<dbReference type="EMBL" id="VKKY01000001">
    <property type="protein sequence ID" value="KAA3440179.1"/>
    <property type="molecule type" value="Genomic_DNA"/>
</dbReference>
<feature type="transmembrane region" description="Helical" evidence="1">
    <location>
        <begin position="125"/>
        <end position="145"/>
    </location>
</feature>
<feature type="transmembrane region" description="Helical" evidence="1">
    <location>
        <begin position="95"/>
        <end position="113"/>
    </location>
</feature>